<accession>A0A7L4ZRE7</accession>
<evidence type="ECO:0000256" key="3">
    <source>
        <dbReference type="ARBA" id="ARBA00022692"/>
    </source>
</evidence>
<keyword evidence="3 6" id="KW-0812">Transmembrane</keyword>
<feature type="transmembrane region" description="Helical" evidence="6">
    <location>
        <begin position="332"/>
        <end position="355"/>
    </location>
</feature>
<evidence type="ECO:0000313" key="8">
    <source>
        <dbReference type="Proteomes" id="UP000464657"/>
    </source>
</evidence>
<dbReference type="PANTHER" id="PTHR33529">
    <property type="entry name" value="SLR0882 PROTEIN-RELATED"/>
    <property type="match status" value="1"/>
</dbReference>
<reference evidence="7 8" key="1">
    <citation type="journal article" date="2013" name="Int. J. Syst. Evol. Microbiol.">
        <title>Kordia antarctica sp. nov., isolated from Antarctic seawater.</title>
        <authorList>
            <person name="Baek K."/>
            <person name="Choi A."/>
            <person name="Kang I."/>
            <person name="Lee K."/>
            <person name="Cho J.C."/>
        </authorList>
    </citation>
    <scope>NUCLEOTIDE SEQUENCE [LARGE SCALE GENOMIC DNA]</scope>
    <source>
        <strain evidence="7 8">IMCC3317</strain>
    </source>
</reference>
<organism evidence="7 8">
    <name type="scientific">Kordia antarctica</name>
    <dbReference type="NCBI Taxonomy" id="1218801"/>
    <lineage>
        <taxon>Bacteria</taxon>
        <taxon>Pseudomonadati</taxon>
        <taxon>Bacteroidota</taxon>
        <taxon>Flavobacteriia</taxon>
        <taxon>Flavobacteriales</taxon>
        <taxon>Flavobacteriaceae</taxon>
        <taxon>Kordia</taxon>
    </lineage>
</organism>
<dbReference type="Pfam" id="PF03739">
    <property type="entry name" value="LptF_LptG"/>
    <property type="match status" value="1"/>
</dbReference>
<dbReference type="EMBL" id="CP019288">
    <property type="protein sequence ID" value="QHI39192.1"/>
    <property type="molecule type" value="Genomic_DNA"/>
</dbReference>
<keyword evidence="8" id="KW-1185">Reference proteome</keyword>
<evidence type="ECO:0000256" key="5">
    <source>
        <dbReference type="ARBA" id="ARBA00023136"/>
    </source>
</evidence>
<gene>
    <name evidence="7" type="primary">lptG</name>
    <name evidence="7" type="ORF">IMCC3317_45970</name>
</gene>
<feature type="transmembrane region" description="Helical" evidence="6">
    <location>
        <begin position="99"/>
        <end position="122"/>
    </location>
</feature>
<feature type="transmembrane region" description="Helical" evidence="6">
    <location>
        <begin position="12"/>
        <end position="30"/>
    </location>
</feature>
<dbReference type="Proteomes" id="UP000464657">
    <property type="component" value="Chromosome"/>
</dbReference>
<keyword evidence="2" id="KW-1003">Cell membrane</keyword>
<dbReference type="RefSeq" id="WP_160131690.1">
    <property type="nucleotide sequence ID" value="NZ_CP019288.1"/>
</dbReference>
<dbReference type="KEGG" id="kan:IMCC3317_45970"/>
<dbReference type="AlphaFoldDB" id="A0A7L4ZRE7"/>
<proteinExistence type="predicted"/>
<comment type="subcellular location">
    <subcellularLocation>
        <location evidence="1">Cell membrane</location>
        <topology evidence="1">Multi-pass membrane protein</topology>
    </subcellularLocation>
</comment>
<evidence type="ECO:0000256" key="1">
    <source>
        <dbReference type="ARBA" id="ARBA00004651"/>
    </source>
</evidence>
<feature type="transmembrane region" description="Helical" evidence="6">
    <location>
        <begin position="278"/>
        <end position="296"/>
    </location>
</feature>
<feature type="transmembrane region" description="Helical" evidence="6">
    <location>
        <begin position="50"/>
        <end position="78"/>
    </location>
</feature>
<keyword evidence="5 6" id="KW-0472">Membrane</keyword>
<name>A0A7L4ZRE7_9FLAO</name>
<protein>
    <submittedName>
        <fullName evidence="7">Lipopolysaccharide export system permease protein LptG</fullName>
    </submittedName>
</protein>
<evidence type="ECO:0000256" key="2">
    <source>
        <dbReference type="ARBA" id="ARBA00022475"/>
    </source>
</evidence>
<dbReference type="OrthoDB" id="9807977at2"/>
<evidence type="ECO:0000256" key="6">
    <source>
        <dbReference type="SAM" id="Phobius"/>
    </source>
</evidence>
<dbReference type="InterPro" id="IPR005495">
    <property type="entry name" value="LptG/LptF_permease"/>
</dbReference>
<evidence type="ECO:0000313" key="7">
    <source>
        <dbReference type="EMBL" id="QHI39192.1"/>
    </source>
</evidence>
<dbReference type="GO" id="GO:0015920">
    <property type="term" value="P:lipopolysaccharide transport"/>
    <property type="evidence" value="ECO:0007669"/>
    <property type="project" value="TreeGrafter"/>
</dbReference>
<feature type="transmembrane region" description="Helical" evidence="6">
    <location>
        <begin position="303"/>
        <end position="320"/>
    </location>
</feature>
<evidence type="ECO:0000256" key="4">
    <source>
        <dbReference type="ARBA" id="ARBA00022989"/>
    </source>
</evidence>
<dbReference type="PANTHER" id="PTHR33529:SF8">
    <property type="entry name" value="PERMEASE, YJGP_YJGQ FAMILY"/>
    <property type="match status" value="1"/>
</dbReference>
<dbReference type="GO" id="GO:0043190">
    <property type="term" value="C:ATP-binding cassette (ABC) transporter complex"/>
    <property type="evidence" value="ECO:0007669"/>
    <property type="project" value="TreeGrafter"/>
</dbReference>
<sequence>MKILDWYIIKKYLTTFFVMLLLFIPIGIMVDISENIDKMLSSEAPTDEIIYYYFNFVIYFANLLFPIFLFLSVIWFTSKLANDTEIIAILSSGVSYVRFLRPFIVAASVVAIFAFIMGMYIVPNASRGFNEFRFEYIKKGKTKLRDNAEIYKQVTTNDFIYLKSFSFESKRGDNFTLEHFEDNVLKYKMEARSIKYNEEDSTYTLRGYKKRIIGALNDSLVNVRKFDTIFPFEIEDLTPVTYMAETLNYQELDKFIEKERQSGSPNVNIHLLVKYKRWSLPITAFILTIIAVAVSSMKRRGGMGVNLAFGISIAFIYIFFDKIFGTMAEKSGFSPMMAVWVPNLVFGVLALYLLYNARR</sequence>
<keyword evidence="4 6" id="KW-1133">Transmembrane helix</keyword>